<dbReference type="PANTHER" id="PTHR34351">
    <property type="entry name" value="SLR1927 PROTEIN-RELATED"/>
    <property type="match status" value="1"/>
</dbReference>
<dbReference type="PANTHER" id="PTHR34351:SF1">
    <property type="entry name" value="SLR1927 PROTEIN"/>
    <property type="match status" value="1"/>
</dbReference>
<keyword evidence="1" id="KW-0812">Transmembrane</keyword>
<feature type="transmembrane region" description="Helical" evidence="1">
    <location>
        <begin position="60"/>
        <end position="81"/>
    </location>
</feature>
<protein>
    <submittedName>
        <fullName evidence="2">Uncharacterized protein</fullName>
    </submittedName>
</protein>
<evidence type="ECO:0000313" key="2">
    <source>
        <dbReference type="EMBL" id="ALS97946.1"/>
    </source>
</evidence>
<proteinExistence type="predicted"/>
<gene>
    <name evidence="2" type="ORF">AT746_06485</name>
</gene>
<reference evidence="2 3" key="1">
    <citation type="submission" date="2015-12" db="EMBL/GenBank/DDBJ databases">
        <title>Complete genome of Lacimicrobium alkaliphilum KCTC 32984.</title>
        <authorList>
            <person name="Kim S.-G."/>
            <person name="Lee Y.-J."/>
        </authorList>
    </citation>
    <scope>NUCLEOTIDE SEQUENCE [LARGE SCALE GENOMIC DNA]</scope>
    <source>
        <strain evidence="2 3">YelD216</strain>
    </source>
</reference>
<evidence type="ECO:0000313" key="3">
    <source>
        <dbReference type="Proteomes" id="UP000068447"/>
    </source>
</evidence>
<feature type="transmembrane region" description="Helical" evidence="1">
    <location>
        <begin position="31"/>
        <end position="53"/>
    </location>
</feature>
<keyword evidence="1" id="KW-0472">Membrane</keyword>
<dbReference type="AlphaFoldDB" id="A0A0U2RKY8"/>
<dbReference type="Proteomes" id="UP000068447">
    <property type="component" value="Chromosome"/>
</dbReference>
<dbReference type="EMBL" id="CP013650">
    <property type="protein sequence ID" value="ALS97946.1"/>
    <property type="molecule type" value="Genomic_DNA"/>
</dbReference>
<dbReference type="STRING" id="1526571.AT746_06485"/>
<evidence type="ECO:0000256" key="1">
    <source>
        <dbReference type="SAM" id="Phobius"/>
    </source>
</evidence>
<dbReference type="KEGG" id="lal:AT746_06485"/>
<keyword evidence="3" id="KW-1185">Reference proteome</keyword>
<keyword evidence="1" id="KW-1133">Transmembrane helix</keyword>
<accession>A0A0U2RKY8</accession>
<organism evidence="2 3">
    <name type="scientific">Lacimicrobium alkaliphilum</name>
    <dbReference type="NCBI Taxonomy" id="1526571"/>
    <lineage>
        <taxon>Bacteria</taxon>
        <taxon>Pseudomonadati</taxon>
        <taxon>Pseudomonadota</taxon>
        <taxon>Gammaproteobacteria</taxon>
        <taxon>Alteromonadales</taxon>
        <taxon>Alteromonadaceae</taxon>
        <taxon>Lacimicrobium</taxon>
    </lineage>
</organism>
<dbReference type="OrthoDB" id="5298497at2"/>
<dbReference type="RefSeq" id="WP_062478029.1">
    <property type="nucleotide sequence ID" value="NZ_CP013650.1"/>
</dbReference>
<sequence>MLKRQFQSGVNLWLDKRIPPASDFTLDLGNIFIFPSRFGMLYLLLCGALFVLGTNYQNNLILLLGFFLLALFLVSLLSSYLNFAGLRVLIGKVGYPFAGDSACLPLWIDTSKQKHHAHGRLHLGIYNQKIQISVDLDRLTNPAEFTIATTRRGRLPMPRITLNSYYPLGLFRCWTHLRFDSQVLVYPCPLPCSVITYSQAGGEESQGNTATEEGYDDFDSLMEYQPGQPLYHVAWKQVAKGQGMVSKKFSSTSNNEVWLRLQQQSTEDLETRLSHLCFMVLELENRGQRFGLEVGSKIIQPGKGNAHRHQCLSALALYQTGHTHG</sequence>
<name>A0A0U2RKY8_9ALTE</name>